<dbReference type="AlphaFoldDB" id="A0A395LJS1"/>
<comment type="caution">
    <text evidence="3">The sequence shown here is derived from an EMBL/GenBank/DDBJ whole genome shotgun (WGS) entry which is preliminary data.</text>
</comment>
<keyword evidence="1" id="KW-0812">Transmembrane</keyword>
<dbReference type="Proteomes" id="UP000254101">
    <property type="component" value="Unassembled WGS sequence"/>
</dbReference>
<reference evidence="3 4" key="1">
    <citation type="submission" date="2018-07" db="EMBL/GenBank/DDBJ databases">
        <title>Erythrobacter nanhaiensis sp. nov., a novel member of the genus Erythrobacter isolated from the South China Sea.</title>
        <authorList>
            <person name="Chen X."/>
            <person name="Liu J."/>
        </authorList>
    </citation>
    <scope>NUCLEOTIDE SEQUENCE [LARGE SCALE GENOMIC DNA]</scope>
    <source>
        <strain evidence="3 4">S-5</strain>
    </source>
</reference>
<keyword evidence="1" id="KW-1133">Transmembrane helix</keyword>
<protein>
    <recommendedName>
        <fullName evidence="2">YrhK domain-containing protein</fullName>
    </recommendedName>
</protein>
<feature type="transmembrane region" description="Helical" evidence="1">
    <location>
        <begin position="44"/>
        <end position="66"/>
    </location>
</feature>
<proteinExistence type="predicted"/>
<feature type="domain" description="YrhK" evidence="2">
    <location>
        <begin position="12"/>
        <end position="68"/>
    </location>
</feature>
<keyword evidence="4" id="KW-1185">Reference proteome</keyword>
<accession>A0A395LJS1</accession>
<evidence type="ECO:0000256" key="1">
    <source>
        <dbReference type="SAM" id="Phobius"/>
    </source>
</evidence>
<dbReference type="OrthoDB" id="5862062at2"/>
<dbReference type="RefSeq" id="WP_115491178.1">
    <property type="nucleotide sequence ID" value="NZ_JACHWW010000001.1"/>
</dbReference>
<sequence length="73" mass="8037">MNGTLRLIVKDFGWIHNSLGLLGNVLFFVGSILFLPAFESHQTLGVWLFIMGSFLMLVGALGELGVKIVDSRE</sequence>
<dbReference type="EMBL" id="QRBB01000001">
    <property type="protein sequence ID" value="RDS76955.1"/>
    <property type="molecule type" value="Genomic_DNA"/>
</dbReference>
<dbReference type="InterPro" id="IPR025424">
    <property type="entry name" value="YrhK_domain"/>
</dbReference>
<organism evidence="3 4">
    <name type="scientific">Alteriqipengyuania lutimaris</name>
    <dbReference type="NCBI Taxonomy" id="1538146"/>
    <lineage>
        <taxon>Bacteria</taxon>
        <taxon>Pseudomonadati</taxon>
        <taxon>Pseudomonadota</taxon>
        <taxon>Alphaproteobacteria</taxon>
        <taxon>Sphingomonadales</taxon>
        <taxon>Erythrobacteraceae</taxon>
        <taxon>Alteriqipengyuania</taxon>
    </lineage>
</organism>
<dbReference type="Pfam" id="PF14145">
    <property type="entry name" value="YrhK"/>
    <property type="match status" value="1"/>
</dbReference>
<evidence type="ECO:0000313" key="4">
    <source>
        <dbReference type="Proteomes" id="UP000254101"/>
    </source>
</evidence>
<evidence type="ECO:0000259" key="2">
    <source>
        <dbReference type="Pfam" id="PF14145"/>
    </source>
</evidence>
<name>A0A395LJS1_9SPHN</name>
<gene>
    <name evidence="3" type="ORF">DL238_04580</name>
</gene>
<feature type="transmembrane region" description="Helical" evidence="1">
    <location>
        <begin position="21"/>
        <end position="38"/>
    </location>
</feature>
<keyword evidence="1" id="KW-0472">Membrane</keyword>
<evidence type="ECO:0000313" key="3">
    <source>
        <dbReference type="EMBL" id="RDS76955.1"/>
    </source>
</evidence>